<sequence>MSLALSAGVGGLVSGWSFLLGRLKDRDLAGRIAHASFVFSTVAMISLAAILTGAQGPRLYMALIALPMAVFVAVAVFARSA</sequence>
<feature type="transmembrane region" description="Helical" evidence="1">
    <location>
        <begin position="31"/>
        <end position="52"/>
    </location>
</feature>
<comment type="caution">
    <text evidence="2">The sequence shown here is derived from an EMBL/GenBank/DDBJ whole genome shotgun (WGS) entry which is preliminary data.</text>
</comment>
<dbReference type="RefSeq" id="WP_329780289.1">
    <property type="nucleotide sequence ID" value="NZ_JAYJJR010000013.1"/>
</dbReference>
<protein>
    <submittedName>
        <fullName evidence="2">Uncharacterized protein</fullName>
    </submittedName>
</protein>
<organism evidence="2 3">
    <name type="scientific">[Mycobacterium] crassicus</name>
    <dbReference type="NCBI Taxonomy" id="2872309"/>
    <lineage>
        <taxon>Bacteria</taxon>
        <taxon>Bacillati</taxon>
        <taxon>Actinomycetota</taxon>
        <taxon>Actinomycetes</taxon>
        <taxon>Mycobacteriales</taxon>
        <taxon>Mycobacteriaceae</taxon>
        <taxon>Mycolicibacter</taxon>
    </lineage>
</organism>
<proteinExistence type="predicted"/>
<gene>
    <name evidence="2" type="ORF">K6T79_18450</name>
</gene>
<feature type="transmembrane region" description="Helical" evidence="1">
    <location>
        <begin position="59"/>
        <end position="78"/>
    </location>
</feature>
<reference evidence="2 3" key="1">
    <citation type="submission" date="2023-12" db="EMBL/GenBank/DDBJ databases">
        <title>Description of new species of Mycobacterium terrae complex isolated from sewage at the Sao Paulo Zoological Park Foundation in Brazil.</title>
        <authorList>
            <person name="Romagnoli C.L."/>
            <person name="Conceicao E.C."/>
            <person name="Machado E."/>
            <person name="Barreto L.B.P.F."/>
            <person name="Sharma A."/>
            <person name="Silva N.M."/>
            <person name="Marques L.E."/>
            <person name="Juliana M.A."/>
            <person name="Lourenco M.C.S."/>
            <person name="Digiampietri L.A."/>
            <person name="Suffys P.N."/>
            <person name="Viana-Niero C."/>
        </authorList>
    </citation>
    <scope>NUCLEOTIDE SEQUENCE [LARGE SCALE GENOMIC DNA]</scope>
    <source>
        <strain evidence="2 3">MYC098</strain>
    </source>
</reference>
<dbReference type="EMBL" id="JAYJJR010000013">
    <property type="protein sequence ID" value="MEB3023026.1"/>
    <property type="molecule type" value="Genomic_DNA"/>
</dbReference>
<accession>A0ABU5XLF3</accession>
<evidence type="ECO:0000313" key="3">
    <source>
        <dbReference type="Proteomes" id="UP001299596"/>
    </source>
</evidence>
<evidence type="ECO:0000313" key="2">
    <source>
        <dbReference type="EMBL" id="MEB3023026.1"/>
    </source>
</evidence>
<keyword evidence="1" id="KW-0812">Transmembrane</keyword>
<evidence type="ECO:0000256" key="1">
    <source>
        <dbReference type="SAM" id="Phobius"/>
    </source>
</evidence>
<keyword evidence="3" id="KW-1185">Reference proteome</keyword>
<name>A0ABU5XLF3_9MYCO</name>
<keyword evidence="1" id="KW-0472">Membrane</keyword>
<dbReference type="Proteomes" id="UP001299596">
    <property type="component" value="Unassembled WGS sequence"/>
</dbReference>
<keyword evidence="1" id="KW-1133">Transmembrane helix</keyword>